<keyword evidence="4" id="KW-1185">Reference proteome</keyword>
<feature type="domain" description="UspA" evidence="2">
    <location>
        <begin position="1"/>
        <end position="140"/>
    </location>
</feature>
<dbReference type="SUPFAM" id="SSF52402">
    <property type="entry name" value="Adenine nucleotide alpha hydrolases-like"/>
    <property type="match status" value="2"/>
</dbReference>
<dbReference type="CDD" id="cd00293">
    <property type="entry name" value="USP-like"/>
    <property type="match status" value="1"/>
</dbReference>
<dbReference type="InterPro" id="IPR014729">
    <property type="entry name" value="Rossmann-like_a/b/a_fold"/>
</dbReference>
<comment type="similarity">
    <text evidence="1">Belongs to the universal stress protein A family.</text>
</comment>
<sequence length="278" mass="30939">MKKIVVPVDFSNYSEYAIEVASAFAKKYDAEIILLHMLGLSQAVLTKNEEQEVAEAVYYMKLAEKRFQTIESRSFLEGLVVSEIVQNYKNFTDINEVAKEQGADLIVMGSHGSSGISEVFVGSNTEKVVRTSEIPVLVIKEQISNFTVDRVVFACDFKIENILVYRKAMRFFQQLGAAVDLVYVNVPGTAFKSSTEMDQAANEFLAIADFQAPIRPDEVVFLDGYSIEQAIFDYGKKVCADALAIPTHGRKGLAHFFNGSLGEDIANHAKLPVFTFKM</sequence>
<dbReference type="InterPro" id="IPR006015">
    <property type="entry name" value="Universal_stress_UspA"/>
</dbReference>
<proteinExistence type="inferred from homology"/>
<gene>
    <name evidence="3" type="ORF">ACFO3O_04350</name>
</gene>
<feature type="domain" description="UspA" evidence="2">
    <location>
        <begin position="149"/>
        <end position="275"/>
    </location>
</feature>
<dbReference type="InterPro" id="IPR006016">
    <property type="entry name" value="UspA"/>
</dbReference>
<dbReference type="PRINTS" id="PR01438">
    <property type="entry name" value="UNVRSLSTRESS"/>
</dbReference>
<evidence type="ECO:0000259" key="2">
    <source>
        <dbReference type="Pfam" id="PF00582"/>
    </source>
</evidence>
<comment type="caution">
    <text evidence="3">The sequence shown here is derived from an EMBL/GenBank/DDBJ whole genome shotgun (WGS) entry which is preliminary data.</text>
</comment>
<dbReference type="PANTHER" id="PTHR46268">
    <property type="entry name" value="STRESS RESPONSE PROTEIN NHAX"/>
    <property type="match status" value="1"/>
</dbReference>
<name>A0ABV9HUD3_9FLAO</name>
<protein>
    <submittedName>
        <fullName evidence="3">Universal stress protein</fullName>
    </submittedName>
</protein>
<reference evidence="4" key="1">
    <citation type="journal article" date="2019" name="Int. J. Syst. Evol. Microbiol.">
        <title>The Global Catalogue of Microorganisms (GCM) 10K type strain sequencing project: providing services to taxonomists for standard genome sequencing and annotation.</title>
        <authorList>
            <consortium name="The Broad Institute Genomics Platform"/>
            <consortium name="The Broad Institute Genome Sequencing Center for Infectious Disease"/>
            <person name="Wu L."/>
            <person name="Ma J."/>
        </authorList>
    </citation>
    <scope>NUCLEOTIDE SEQUENCE [LARGE SCALE GENOMIC DNA]</scope>
    <source>
        <strain evidence="4">YJ-61-S</strain>
    </source>
</reference>
<dbReference type="EMBL" id="JBHSFV010000002">
    <property type="protein sequence ID" value="MFC4633123.1"/>
    <property type="molecule type" value="Genomic_DNA"/>
</dbReference>
<dbReference type="Gene3D" id="3.40.50.12370">
    <property type="match status" value="1"/>
</dbReference>
<evidence type="ECO:0000313" key="4">
    <source>
        <dbReference type="Proteomes" id="UP001596043"/>
    </source>
</evidence>
<organism evidence="3 4">
    <name type="scientific">Dokdonia ponticola</name>
    <dbReference type="NCBI Taxonomy" id="2041041"/>
    <lineage>
        <taxon>Bacteria</taxon>
        <taxon>Pseudomonadati</taxon>
        <taxon>Bacteroidota</taxon>
        <taxon>Flavobacteriia</taxon>
        <taxon>Flavobacteriales</taxon>
        <taxon>Flavobacteriaceae</taxon>
        <taxon>Dokdonia</taxon>
    </lineage>
</organism>
<accession>A0ABV9HUD3</accession>
<evidence type="ECO:0000313" key="3">
    <source>
        <dbReference type="EMBL" id="MFC4633123.1"/>
    </source>
</evidence>
<dbReference type="RefSeq" id="WP_379977314.1">
    <property type="nucleotide sequence ID" value="NZ_JBHSFV010000002.1"/>
</dbReference>
<evidence type="ECO:0000256" key="1">
    <source>
        <dbReference type="ARBA" id="ARBA00008791"/>
    </source>
</evidence>
<dbReference type="Proteomes" id="UP001596043">
    <property type="component" value="Unassembled WGS sequence"/>
</dbReference>
<dbReference type="Gene3D" id="3.40.50.620">
    <property type="entry name" value="HUPs"/>
    <property type="match status" value="1"/>
</dbReference>
<dbReference type="PANTHER" id="PTHR46268:SF6">
    <property type="entry name" value="UNIVERSAL STRESS PROTEIN UP12"/>
    <property type="match status" value="1"/>
</dbReference>
<dbReference type="Pfam" id="PF00582">
    <property type="entry name" value="Usp"/>
    <property type="match status" value="2"/>
</dbReference>